<dbReference type="Pfam" id="PF07859">
    <property type="entry name" value="Abhydrolase_3"/>
    <property type="match status" value="1"/>
</dbReference>
<reference evidence="5 6" key="1">
    <citation type="submission" date="2020-08" db="EMBL/GenBank/DDBJ databases">
        <title>Genomic Encyclopedia of Type Strains, Phase IV (KMG-IV): sequencing the most valuable type-strain genomes for metagenomic binning, comparative biology and taxonomic classification.</title>
        <authorList>
            <person name="Goeker M."/>
        </authorList>
    </citation>
    <scope>NUCLEOTIDE SEQUENCE [LARGE SCALE GENOMIC DNA]</scope>
    <source>
        <strain evidence="5 6">DSM 4737</strain>
    </source>
</reference>
<dbReference type="PANTHER" id="PTHR48081:SF6">
    <property type="entry name" value="PEPTIDASE S9 PROLYL OLIGOPEPTIDASE CATALYTIC DOMAIN-CONTAINING PROTEIN"/>
    <property type="match status" value="1"/>
</dbReference>
<sequence length="731" mass="77310">MTLAERLLRLACSLLAPRLRDWGEAMAQEAASIRSPGAALAFALGCSGWILGHALAHALRSAVSPPDIDPAQTQPRQDRWASRDVALACAVAAASLGLLFLSAAGAPGRYVILNLTALIAGLIIVLPFRRKDPVEAPFIGVVSITVGLALLLTAALGDAAEGARRWVSLGDVVLQPGLIGLPFLLVAFAGSRDILTTTGLVLGAIALGLQPDPAMASALLAAAAVATLMKPDRPAWVLLAVALACFILTELRSGEVAATPFVNDVFRTASLSSPIAALAVWSGTVLLLLPAILGLCRRRQARAAHATFGATWLALVAAAIFGTEPVPLIAYGGSAIVGYLLSTLALPGKTAPSRRPASATSPQTTKTFTPRNDCVDRFAKPAALQASLLRSLPVAFAFALVACGQVTEPEGATAEVTLPSANTGLSSARTEVPKVEQVGVWQPGPDGEQVPLWPTAVALAKPDSGDRPEATGNGSPTVGGRKWHWATYVTRPTMTIYRPRSQNTGAAMLVLPGGGFYAVAMDLEGTEICDWVVQQGMTCAVLKYRTPQVWPQENGRQRRPEVLLGLEDAQRAMSLLRQRASTYGIDPQKIGVIGFSAGAYLVANMSNTVERTYPRTDAADEQSSRPDFAIVAYTARMLDNSKGRNNLQLQPWVQVSAQAPPTLIIHAMDDPVDDIRQPMAYALALNDAGVPVDLRVYAEGGHAFGMRPTTDHITTDWPDQVRDWLLSLGML</sequence>
<evidence type="ECO:0000313" key="6">
    <source>
        <dbReference type="Proteomes" id="UP000545037"/>
    </source>
</evidence>
<feature type="transmembrane region" description="Helical" evidence="3">
    <location>
        <begin position="85"/>
        <end position="104"/>
    </location>
</feature>
<evidence type="ECO:0000256" key="1">
    <source>
        <dbReference type="ARBA" id="ARBA00022801"/>
    </source>
</evidence>
<dbReference type="SUPFAM" id="SSF53474">
    <property type="entry name" value="alpha/beta-Hydrolases"/>
    <property type="match status" value="1"/>
</dbReference>
<dbReference type="PANTHER" id="PTHR48081">
    <property type="entry name" value="AB HYDROLASE SUPERFAMILY PROTEIN C4A8.06C"/>
    <property type="match status" value="1"/>
</dbReference>
<dbReference type="GO" id="GO:0016787">
    <property type="term" value="F:hydrolase activity"/>
    <property type="evidence" value="ECO:0007669"/>
    <property type="project" value="UniProtKB-KW"/>
</dbReference>
<organism evidence="5 6">
    <name type="scientific">Brevundimonas variabilis</name>
    <dbReference type="NCBI Taxonomy" id="74312"/>
    <lineage>
        <taxon>Bacteria</taxon>
        <taxon>Pseudomonadati</taxon>
        <taxon>Pseudomonadota</taxon>
        <taxon>Alphaproteobacteria</taxon>
        <taxon>Caulobacterales</taxon>
        <taxon>Caulobacteraceae</taxon>
        <taxon>Brevundimonas</taxon>
    </lineage>
</organism>
<evidence type="ECO:0000259" key="4">
    <source>
        <dbReference type="Pfam" id="PF07859"/>
    </source>
</evidence>
<dbReference type="AlphaFoldDB" id="A0A7W9CGK4"/>
<feature type="transmembrane region" description="Helical" evidence="3">
    <location>
        <begin position="274"/>
        <end position="296"/>
    </location>
</feature>
<keyword evidence="3" id="KW-1133">Transmembrane helix</keyword>
<protein>
    <submittedName>
        <fullName evidence="5">Acetyl esterase/lipase</fullName>
    </submittedName>
</protein>
<feature type="transmembrane region" description="Helical" evidence="3">
    <location>
        <begin position="172"/>
        <end position="190"/>
    </location>
</feature>
<feature type="domain" description="Alpha/beta hydrolase fold-3" evidence="4">
    <location>
        <begin position="565"/>
        <end position="704"/>
    </location>
</feature>
<keyword evidence="6" id="KW-1185">Reference proteome</keyword>
<dbReference type="Gene3D" id="3.40.50.1820">
    <property type="entry name" value="alpha/beta hydrolase"/>
    <property type="match status" value="1"/>
</dbReference>
<dbReference type="InterPro" id="IPR050300">
    <property type="entry name" value="GDXG_lipolytic_enzyme"/>
</dbReference>
<feature type="transmembrane region" description="Helical" evidence="3">
    <location>
        <begin position="235"/>
        <end position="254"/>
    </location>
</feature>
<keyword evidence="3" id="KW-0812">Transmembrane</keyword>
<dbReference type="InterPro" id="IPR029058">
    <property type="entry name" value="AB_hydrolase_fold"/>
</dbReference>
<feature type="transmembrane region" description="Helical" evidence="3">
    <location>
        <begin position="138"/>
        <end position="160"/>
    </location>
</feature>
<evidence type="ECO:0000256" key="2">
    <source>
        <dbReference type="SAM" id="MobiDB-lite"/>
    </source>
</evidence>
<feature type="compositionally biased region" description="Polar residues" evidence="2">
    <location>
        <begin position="358"/>
        <end position="368"/>
    </location>
</feature>
<dbReference type="EMBL" id="JACHOR010000001">
    <property type="protein sequence ID" value="MBB5745174.1"/>
    <property type="molecule type" value="Genomic_DNA"/>
</dbReference>
<keyword evidence="1" id="KW-0378">Hydrolase</keyword>
<feature type="region of interest" description="Disordered" evidence="2">
    <location>
        <begin position="349"/>
        <end position="368"/>
    </location>
</feature>
<dbReference type="InterPro" id="IPR013094">
    <property type="entry name" value="AB_hydrolase_3"/>
</dbReference>
<gene>
    <name evidence="5" type="ORF">GGR13_000746</name>
</gene>
<proteinExistence type="predicted"/>
<evidence type="ECO:0000256" key="3">
    <source>
        <dbReference type="SAM" id="Phobius"/>
    </source>
</evidence>
<keyword evidence="3" id="KW-0472">Membrane</keyword>
<feature type="transmembrane region" description="Helical" evidence="3">
    <location>
        <begin position="110"/>
        <end position="126"/>
    </location>
</feature>
<evidence type="ECO:0000313" key="5">
    <source>
        <dbReference type="EMBL" id="MBB5745174.1"/>
    </source>
</evidence>
<dbReference type="Proteomes" id="UP000545037">
    <property type="component" value="Unassembled WGS sequence"/>
</dbReference>
<accession>A0A7W9CGK4</accession>
<feature type="transmembrane region" description="Helical" evidence="3">
    <location>
        <begin position="303"/>
        <end position="322"/>
    </location>
</feature>
<comment type="caution">
    <text evidence="5">The sequence shown here is derived from an EMBL/GenBank/DDBJ whole genome shotgun (WGS) entry which is preliminary data.</text>
</comment>
<name>A0A7W9CGK4_9CAUL</name>
<dbReference type="RefSeq" id="WP_221230384.1">
    <property type="nucleotide sequence ID" value="NZ_JACHOR010000001.1"/>
</dbReference>